<dbReference type="InterPro" id="IPR005475">
    <property type="entry name" value="Transketolase-like_Pyr-bd"/>
</dbReference>
<dbReference type="RefSeq" id="WP_155476783.1">
    <property type="nucleotide sequence ID" value="NZ_WNKU01000013.1"/>
</dbReference>
<evidence type="ECO:0000259" key="1">
    <source>
        <dbReference type="SMART" id="SM00861"/>
    </source>
</evidence>
<evidence type="ECO:0000313" key="2">
    <source>
        <dbReference type="EMBL" id="MTV49686.1"/>
    </source>
</evidence>
<dbReference type="InterPro" id="IPR033248">
    <property type="entry name" value="Transketolase_C"/>
</dbReference>
<dbReference type="Pfam" id="PF02779">
    <property type="entry name" value="Transket_pyr"/>
    <property type="match status" value="1"/>
</dbReference>
<dbReference type="CDD" id="cd07033">
    <property type="entry name" value="TPP_PYR_DXS_TK_like"/>
    <property type="match status" value="1"/>
</dbReference>
<keyword evidence="3" id="KW-1185">Reference proteome</keyword>
<dbReference type="PANTHER" id="PTHR43825:SF5">
    <property type="entry name" value="HYPOTHETICAL TRANSKETOLASE FAMILY PROTEIN"/>
    <property type="match status" value="1"/>
</dbReference>
<gene>
    <name evidence="2" type="ORF">GJ688_11940</name>
</gene>
<dbReference type="SUPFAM" id="SSF52518">
    <property type="entry name" value="Thiamin diphosphate-binding fold (THDP-binding)"/>
    <property type="match status" value="1"/>
</dbReference>
<sequence>MDRMIDFESVHISEDIRDAFFDQLHRIAEKDARVMLLTADMSAFSLERYKRELPQQYVNVGIAEQNLINIAAGLAKMGKKVFVYGIAPFVTMRCYEQIKIVTEMNLDIHIIGAGAGLSYGSDGYTHHAVQDIGIMRLLRGLRIYNPSDSVSSAAAAYAAYYGHGPSYTRIDKGRFPLIHGSAVWERLIQKGVVSINEGTDVTLLSTGFMVQQALAITEALAAQSIQAGLIDVFQLNPLCAEELNSAIGNSKKLVTIEEHERAGGLGTMVSEWLVDQRRMTPLKRVAIDAQPQGYGDRPWLHQMLGLDTASLTRKIMEFLNVK</sequence>
<dbReference type="SMART" id="SM00861">
    <property type="entry name" value="Transket_pyr"/>
    <property type="match status" value="1"/>
</dbReference>
<evidence type="ECO:0000313" key="3">
    <source>
        <dbReference type="Proteomes" id="UP000430670"/>
    </source>
</evidence>
<dbReference type="AlphaFoldDB" id="A0A6I3SLM8"/>
<dbReference type="Gene3D" id="3.40.50.920">
    <property type="match status" value="1"/>
</dbReference>
<feature type="domain" description="Transketolase-like pyrimidine-binding" evidence="1">
    <location>
        <begin position="14"/>
        <end position="177"/>
    </location>
</feature>
<accession>A0A6I3SLM8</accession>
<organism evidence="2 3">
    <name type="scientific">Heliobacterium mobile</name>
    <name type="common">Heliobacillus mobilis</name>
    <dbReference type="NCBI Taxonomy" id="28064"/>
    <lineage>
        <taxon>Bacteria</taxon>
        <taxon>Bacillati</taxon>
        <taxon>Bacillota</taxon>
        <taxon>Clostridia</taxon>
        <taxon>Eubacteriales</taxon>
        <taxon>Heliobacteriaceae</taxon>
        <taxon>Heliobacterium</taxon>
    </lineage>
</organism>
<dbReference type="OrthoDB" id="8732661at2"/>
<reference evidence="2 3" key="1">
    <citation type="submission" date="2019-11" db="EMBL/GenBank/DDBJ databases">
        <title>Whole-genome sequence of a the green, strictly anaerobic photosynthetic bacterium Heliobacillus mobilis DSM 6151.</title>
        <authorList>
            <person name="Kyndt J.A."/>
            <person name="Meyer T.E."/>
        </authorList>
    </citation>
    <scope>NUCLEOTIDE SEQUENCE [LARGE SCALE GENOMIC DNA]</scope>
    <source>
        <strain evidence="2 3">DSM 6151</strain>
    </source>
</reference>
<dbReference type="Gene3D" id="3.40.50.970">
    <property type="match status" value="1"/>
</dbReference>
<dbReference type="InterPro" id="IPR029061">
    <property type="entry name" value="THDP-binding"/>
</dbReference>
<dbReference type="Pfam" id="PF02780">
    <property type="entry name" value="Transketolase_C"/>
    <property type="match status" value="1"/>
</dbReference>
<protein>
    <recommendedName>
        <fullName evidence="1">Transketolase-like pyrimidine-binding domain-containing protein</fullName>
    </recommendedName>
</protein>
<dbReference type="InterPro" id="IPR051157">
    <property type="entry name" value="PDH/Transketolase"/>
</dbReference>
<dbReference type="PANTHER" id="PTHR43825">
    <property type="entry name" value="PYRUVATE DEHYDROGENASE E1 COMPONENT"/>
    <property type="match status" value="1"/>
</dbReference>
<dbReference type="Proteomes" id="UP000430670">
    <property type="component" value="Unassembled WGS sequence"/>
</dbReference>
<name>A0A6I3SLM8_HELMO</name>
<dbReference type="InterPro" id="IPR009014">
    <property type="entry name" value="Transketo_C/PFOR_II"/>
</dbReference>
<dbReference type="EMBL" id="WNKU01000013">
    <property type="protein sequence ID" value="MTV49686.1"/>
    <property type="molecule type" value="Genomic_DNA"/>
</dbReference>
<proteinExistence type="predicted"/>
<dbReference type="SUPFAM" id="SSF52922">
    <property type="entry name" value="TK C-terminal domain-like"/>
    <property type="match status" value="1"/>
</dbReference>
<comment type="caution">
    <text evidence="2">The sequence shown here is derived from an EMBL/GenBank/DDBJ whole genome shotgun (WGS) entry which is preliminary data.</text>
</comment>